<accession>A0A8B5XZN5</accession>
<proteinExistence type="predicted"/>
<name>A0A8B5XZN5_9BACI</name>
<comment type="caution">
    <text evidence="1">The sequence shown here is derived from an EMBL/GenBank/DDBJ whole genome shotgun (WGS) entry which is preliminary data.</text>
</comment>
<protein>
    <submittedName>
        <fullName evidence="1">Uncharacterized protein</fullName>
    </submittedName>
</protein>
<gene>
    <name evidence="1" type="ORF">FQP34_09145</name>
</gene>
<sequence>MSNILNREFKQKEPGEILLTDIAYLYYGKGQKASYVKDAATKEIVTYHLPTSLEMNIVYEKLNKLRQAVNHEFHPSAIRAF</sequence>
<dbReference type="EMBL" id="VNKI01000004">
    <property type="protein sequence ID" value="TVX81148.1"/>
    <property type="molecule type" value="Genomic_DNA"/>
</dbReference>
<reference evidence="1 2" key="1">
    <citation type="submission" date="2019-07" db="EMBL/GenBank/DDBJ databases">
        <title>Genome assembly of Bacillus simplex strain GGC-P6A.</title>
        <authorList>
            <person name="Jennings M.E."/>
            <person name="Barton H.A."/>
        </authorList>
    </citation>
    <scope>NUCLEOTIDE SEQUENCE [LARGE SCALE GENOMIC DNA]</scope>
    <source>
        <strain evidence="1 2">GGC-P6A</strain>
    </source>
</reference>
<dbReference type="RefSeq" id="WP_144478258.1">
    <property type="nucleotide sequence ID" value="NZ_VNKI01000004.1"/>
</dbReference>
<dbReference type="AlphaFoldDB" id="A0A8B5XZN5"/>
<dbReference type="Proteomes" id="UP000317770">
    <property type="component" value="Unassembled WGS sequence"/>
</dbReference>
<evidence type="ECO:0000313" key="1">
    <source>
        <dbReference type="EMBL" id="TVX81148.1"/>
    </source>
</evidence>
<organism evidence="1 2">
    <name type="scientific">Peribacillus simplex</name>
    <dbReference type="NCBI Taxonomy" id="1478"/>
    <lineage>
        <taxon>Bacteria</taxon>
        <taxon>Bacillati</taxon>
        <taxon>Bacillota</taxon>
        <taxon>Bacilli</taxon>
        <taxon>Bacillales</taxon>
        <taxon>Bacillaceae</taxon>
        <taxon>Peribacillus</taxon>
    </lineage>
</organism>
<evidence type="ECO:0000313" key="2">
    <source>
        <dbReference type="Proteomes" id="UP000317770"/>
    </source>
</evidence>